<dbReference type="PROSITE" id="PS00284">
    <property type="entry name" value="SERPIN"/>
    <property type="match status" value="1"/>
</dbReference>
<dbReference type="InterPro" id="IPR042178">
    <property type="entry name" value="Serpin_sf_1"/>
</dbReference>
<keyword evidence="2" id="KW-0722">Serine protease inhibitor</keyword>
<evidence type="ECO:0000256" key="4">
    <source>
        <dbReference type="SAM" id="MobiDB-lite"/>
    </source>
</evidence>
<proteinExistence type="inferred from homology"/>
<dbReference type="Proteomes" id="UP000494165">
    <property type="component" value="Unassembled WGS sequence"/>
</dbReference>
<evidence type="ECO:0000313" key="7">
    <source>
        <dbReference type="Proteomes" id="UP000494165"/>
    </source>
</evidence>
<reference evidence="6 7" key="1">
    <citation type="submission" date="2020-04" db="EMBL/GenBank/DDBJ databases">
        <authorList>
            <person name="Alioto T."/>
            <person name="Alioto T."/>
            <person name="Gomez Garrido J."/>
        </authorList>
    </citation>
    <scope>NUCLEOTIDE SEQUENCE [LARGE SCALE GENOMIC DNA]</scope>
</reference>
<dbReference type="InterPro" id="IPR023796">
    <property type="entry name" value="Serpin_dom"/>
</dbReference>
<dbReference type="PANTHER" id="PTHR11461">
    <property type="entry name" value="SERINE PROTEASE INHIBITOR, SERPIN"/>
    <property type="match status" value="1"/>
</dbReference>
<sequence length="437" mass="48772">MLDEDVRRFIDLINDIGIRLYKHTTSELDKRRSIAISPFGATSLIGMVFIGARGQTSAQINDFLPFDDMITFNPHLVMRNITDSVIMSPDLLSAAIVRELYSQKGSKQPLDFYKARASAFYDGLVQQVDFDEISKVVRERTNELVKTQTSNKVPAFLGDAAVLRLNPPFAALSANVFQMNCALSSSIGRDGEMTFHGEKEARTLPSTVWSGEFMYGYDVGLDATAVEIPHSNSPAGALTSTVFVMPGKPGSNSYAGVPLLARLEARLISRRAWSGLLRNLQRTEYAIDVQVPRFEHRSVLNLTVPLSRMGLKELFSKGSADLRGVNGIQELYLSDITQMNVFSLCSTPDAEGHVETYPSSKRTGRLGSRGGEDEEDDYDWKSSSVLKMPLPLRPRQARIPMSDNPRLKIDRPFMYFVRHNPTGMILHIGRFNPRDEP</sequence>
<dbReference type="InterPro" id="IPR023795">
    <property type="entry name" value="Serpin_CS"/>
</dbReference>
<evidence type="ECO:0000313" key="6">
    <source>
        <dbReference type="EMBL" id="CAB3364615.1"/>
    </source>
</evidence>
<dbReference type="SUPFAM" id="SSF56574">
    <property type="entry name" value="Serpins"/>
    <property type="match status" value="1"/>
</dbReference>
<comment type="caution">
    <text evidence="6">The sequence shown here is derived from an EMBL/GenBank/DDBJ whole genome shotgun (WGS) entry which is preliminary data.</text>
</comment>
<name>A0A8S1C9M5_9INSE</name>
<evidence type="ECO:0000256" key="1">
    <source>
        <dbReference type="ARBA" id="ARBA00022690"/>
    </source>
</evidence>
<dbReference type="InterPro" id="IPR000215">
    <property type="entry name" value="Serpin_fam"/>
</dbReference>
<evidence type="ECO:0000256" key="3">
    <source>
        <dbReference type="RuleBase" id="RU000411"/>
    </source>
</evidence>
<gene>
    <name evidence="6" type="ORF">CLODIP_2_CD03606</name>
</gene>
<dbReference type="AlphaFoldDB" id="A0A8S1C9M5"/>
<keyword evidence="7" id="KW-1185">Reference proteome</keyword>
<dbReference type="SMART" id="SM00093">
    <property type="entry name" value="SERPIN"/>
    <property type="match status" value="1"/>
</dbReference>
<organism evidence="6 7">
    <name type="scientific">Cloeon dipterum</name>
    <dbReference type="NCBI Taxonomy" id="197152"/>
    <lineage>
        <taxon>Eukaryota</taxon>
        <taxon>Metazoa</taxon>
        <taxon>Ecdysozoa</taxon>
        <taxon>Arthropoda</taxon>
        <taxon>Hexapoda</taxon>
        <taxon>Insecta</taxon>
        <taxon>Pterygota</taxon>
        <taxon>Palaeoptera</taxon>
        <taxon>Ephemeroptera</taxon>
        <taxon>Pisciforma</taxon>
        <taxon>Baetidae</taxon>
        <taxon>Cloeon</taxon>
    </lineage>
</organism>
<comment type="similarity">
    <text evidence="3">Belongs to the serpin family.</text>
</comment>
<evidence type="ECO:0000259" key="5">
    <source>
        <dbReference type="SMART" id="SM00093"/>
    </source>
</evidence>
<dbReference type="OrthoDB" id="1063785at2759"/>
<dbReference type="GO" id="GO:0004867">
    <property type="term" value="F:serine-type endopeptidase inhibitor activity"/>
    <property type="evidence" value="ECO:0007669"/>
    <property type="project" value="UniProtKB-KW"/>
</dbReference>
<dbReference type="CDD" id="cd00172">
    <property type="entry name" value="serpin"/>
    <property type="match status" value="1"/>
</dbReference>
<dbReference type="InterPro" id="IPR042185">
    <property type="entry name" value="Serpin_sf_2"/>
</dbReference>
<dbReference type="InterPro" id="IPR036186">
    <property type="entry name" value="Serpin_sf"/>
</dbReference>
<feature type="domain" description="Serpin" evidence="5">
    <location>
        <begin position="18"/>
        <end position="433"/>
    </location>
</feature>
<dbReference type="PANTHER" id="PTHR11461:SF372">
    <property type="entry name" value="ACCESSORY GLAND PROTEIN ACP76A-RELATED"/>
    <property type="match status" value="1"/>
</dbReference>
<dbReference type="EMBL" id="CADEPI010000017">
    <property type="protein sequence ID" value="CAB3364615.1"/>
    <property type="molecule type" value="Genomic_DNA"/>
</dbReference>
<protein>
    <recommendedName>
        <fullName evidence="5">Serpin domain-containing protein</fullName>
    </recommendedName>
</protein>
<dbReference type="Gene3D" id="3.30.497.10">
    <property type="entry name" value="Antithrombin, subunit I, domain 2"/>
    <property type="match status" value="1"/>
</dbReference>
<accession>A0A8S1C9M5</accession>
<feature type="region of interest" description="Disordered" evidence="4">
    <location>
        <begin position="352"/>
        <end position="380"/>
    </location>
</feature>
<dbReference type="Gene3D" id="2.30.39.10">
    <property type="entry name" value="Alpha-1-antitrypsin, domain 1"/>
    <property type="match status" value="2"/>
</dbReference>
<dbReference type="GO" id="GO:0005615">
    <property type="term" value="C:extracellular space"/>
    <property type="evidence" value="ECO:0007669"/>
    <property type="project" value="InterPro"/>
</dbReference>
<keyword evidence="1" id="KW-0646">Protease inhibitor</keyword>
<dbReference type="Pfam" id="PF00079">
    <property type="entry name" value="Serpin"/>
    <property type="match status" value="1"/>
</dbReference>
<evidence type="ECO:0000256" key="2">
    <source>
        <dbReference type="ARBA" id="ARBA00022900"/>
    </source>
</evidence>